<reference evidence="9 10" key="1">
    <citation type="submission" date="2020-02" db="EMBL/GenBank/DDBJ databases">
        <authorList>
            <person name="Ferguson B K."/>
        </authorList>
    </citation>
    <scope>NUCLEOTIDE SEQUENCE [LARGE SCALE GENOMIC DNA]</scope>
</reference>
<dbReference type="Pfam" id="PF01130">
    <property type="entry name" value="CD36"/>
    <property type="match status" value="1"/>
</dbReference>
<keyword evidence="5" id="KW-1133">Transmembrane helix</keyword>
<feature type="region of interest" description="Disordered" evidence="8">
    <location>
        <begin position="317"/>
        <end position="376"/>
    </location>
</feature>
<dbReference type="GO" id="GO:0016791">
    <property type="term" value="F:phosphatase activity"/>
    <property type="evidence" value="ECO:0007669"/>
    <property type="project" value="UniProtKB-ARBA"/>
</dbReference>
<evidence type="ECO:0000256" key="8">
    <source>
        <dbReference type="SAM" id="MobiDB-lite"/>
    </source>
</evidence>
<dbReference type="EMBL" id="CADCXV010000324">
    <property type="protein sequence ID" value="CAB0029481.1"/>
    <property type="molecule type" value="Genomic_DNA"/>
</dbReference>
<dbReference type="Gene3D" id="3.40.50.1240">
    <property type="entry name" value="Phosphoglycerate mutase-like"/>
    <property type="match status" value="2"/>
</dbReference>
<dbReference type="InterPro" id="IPR000560">
    <property type="entry name" value="His_Pase_clade-2"/>
</dbReference>
<keyword evidence="4" id="KW-0812">Transmembrane</keyword>
<evidence type="ECO:0000256" key="1">
    <source>
        <dbReference type="ARBA" id="ARBA00004236"/>
    </source>
</evidence>
<evidence type="ECO:0000256" key="3">
    <source>
        <dbReference type="ARBA" id="ARBA00022475"/>
    </source>
</evidence>
<dbReference type="GO" id="GO:0005737">
    <property type="term" value="C:cytoplasm"/>
    <property type="evidence" value="ECO:0007669"/>
    <property type="project" value="TreeGrafter"/>
</dbReference>
<evidence type="ECO:0000256" key="6">
    <source>
        <dbReference type="ARBA" id="ARBA00023136"/>
    </source>
</evidence>
<evidence type="ECO:0000256" key="4">
    <source>
        <dbReference type="ARBA" id="ARBA00022692"/>
    </source>
</evidence>
<dbReference type="AlphaFoldDB" id="A0A6H5I0J6"/>
<evidence type="ECO:0008006" key="11">
    <source>
        <dbReference type="Google" id="ProtNLM"/>
    </source>
</evidence>
<evidence type="ECO:0000256" key="7">
    <source>
        <dbReference type="ARBA" id="ARBA00023180"/>
    </source>
</evidence>
<dbReference type="Proteomes" id="UP000479190">
    <property type="component" value="Unassembled WGS sequence"/>
</dbReference>
<dbReference type="SUPFAM" id="SSF53254">
    <property type="entry name" value="Phosphoglycerate mutase-like"/>
    <property type="match status" value="2"/>
</dbReference>
<gene>
    <name evidence="9" type="ORF">TBRA_LOCUS1517</name>
</gene>
<dbReference type="InterPro" id="IPR029033">
    <property type="entry name" value="His_PPase_superfam"/>
</dbReference>
<dbReference type="Pfam" id="PF00328">
    <property type="entry name" value="His_Phos_2"/>
    <property type="match status" value="1"/>
</dbReference>
<keyword evidence="10" id="KW-1185">Reference proteome</keyword>
<name>A0A6H5I0J6_9HYME</name>
<dbReference type="PANTHER" id="PTHR11923:SF88">
    <property type="entry name" value="DEBRIS BUSTER, ISOFORM D"/>
    <property type="match status" value="1"/>
</dbReference>
<dbReference type="OrthoDB" id="18585at2759"/>
<comment type="similarity">
    <text evidence="2">Belongs to the CD36 family.</text>
</comment>
<dbReference type="PRINTS" id="PR01609">
    <property type="entry name" value="CD36FAMILY"/>
</dbReference>
<dbReference type="PANTHER" id="PTHR11923">
    <property type="entry name" value="SCAVENGER RECEPTOR CLASS B TYPE-1 SR-B1"/>
    <property type="match status" value="1"/>
</dbReference>
<protein>
    <recommendedName>
        <fullName evidence="11">Reverse transcriptase domain-containing protein</fullName>
    </recommendedName>
</protein>
<keyword evidence="6" id="KW-0472">Membrane</keyword>
<evidence type="ECO:0000313" key="10">
    <source>
        <dbReference type="Proteomes" id="UP000479190"/>
    </source>
</evidence>
<keyword evidence="3" id="KW-1003">Cell membrane</keyword>
<organism evidence="9 10">
    <name type="scientific">Trichogramma brassicae</name>
    <dbReference type="NCBI Taxonomy" id="86971"/>
    <lineage>
        <taxon>Eukaryota</taxon>
        <taxon>Metazoa</taxon>
        <taxon>Ecdysozoa</taxon>
        <taxon>Arthropoda</taxon>
        <taxon>Hexapoda</taxon>
        <taxon>Insecta</taxon>
        <taxon>Pterygota</taxon>
        <taxon>Neoptera</taxon>
        <taxon>Endopterygota</taxon>
        <taxon>Hymenoptera</taxon>
        <taxon>Apocrita</taxon>
        <taxon>Proctotrupomorpha</taxon>
        <taxon>Chalcidoidea</taxon>
        <taxon>Trichogrammatidae</taxon>
        <taxon>Trichogramma</taxon>
    </lineage>
</organism>
<proteinExistence type="inferred from homology"/>
<evidence type="ECO:0000313" key="9">
    <source>
        <dbReference type="EMBL" id="CAB0029481.1"/>
    </source>
</evidence>
<dbReference type="GO" id="GO:0005044">
    <property type="term" value="F:scavenger receptor activity"/>
    <property type="evidence" value="ECO:0007669"/>
    <property type="project" value="TreeGrafter"/>
</dbReference>
<dbReference type="CDD" id="cd07061">
    <property type="entry name" value="HP_HAP_like"/>
    <property type="match status" value="1"/>
</dbReference>
<comment type="subcellular location">
    <subcellularLocation>
        <location evidence="1">Cell membrane</location>
    </subcellularLocation>
</comment>
<sequence>MCVFCGGTSVTFERRHQLRLWNGSLSFQYWQKPGVVRLTKVYIFNVTNAENFLNFQEKPKLQEVGPFIYKEDMEKVNIVFHDNGTVTYQHKKILQFMPEMSKDSDLQVLVPNIPLLTLSTQSKSLPRLLTMGLSMFLSGMDMKPFVPVTAQELVFGYDDPLVSIAYRFFPKTRRPMSQMGLLLGRNGTLEEVSTIYTGHTDMKEFGLINRLNGLDRLPYWPDAPCNSIRASEGSFFPPRDKTNEDIVNVWDKDLCRVLPLKYRGPSSKTGIRADLYTPADTVFDPPSEETPDNECFCPDDPGNCPPRGLQNISPCQYKTGSAGRGQGARPAESQGRAPAGHQRRGQLLGHRVPDHVAGGGHRRAHAADQALGVPGDDVRRHRRALHHLRPHSSRPGQHRVRRLQGLQQRRAGARGHRARQAHDTPRLLVHRQRPAQAHDEPRLVRAAADRGPRGRGQAPGAQGLHEGRAGLQLLIVVLLEISSLPPLLISDPPLPLNRRCKTAAQNSRVWPTDISLSDILAVGRLVPREASVDSSVIKYLDCASASSFAAHDSTVMPFLTGLKIKNAPQLAEYGSAVITEKLRDKEGKAFVRLSMGLPLPDWCSEETLRALEELASLAFKSLSMSNPLAKMSAGPVSNVLLKNIQKHEKQSDERKIFLYGCHDSTLGRLLGALKISNNPGFPEFASAVITETLRDDDGKKYVRAKASDCVGQRRLDVLRETKPFDAMRQAGEYFLGSRNGVYGIRRDSYDIIVLLTNDHQAIVFEIEDDGASSGPSTRRSYRWNARTLDVDRFSAVVSGASVAPGTAEDMASSLMSVITGACDASMSKANPRRRREPVHWWTAEIADLRRSCQRARRLFQRSRGRHDEETHSANYASARRLLRVSIKTSKRRCWRQLCDEVDNDVWGKPYKVAMSRLGCPQAKQPSSPLLVRGAVAVLFPRVPSGPARRLPRRAEEPIPAVTLEELKRAQSRIKERSAPGPDGIPNSALKIAVAARPDIFLRVYTTCLETGVFPSSWKRQRLVLLPKPGKPPDEPSSYRPLCMLDTAGKILERIICDRLEAFTERPGGLSERQYGFRKGDQR</sequence>
<dbReference type="GO" id="GO:0005886">
    <property type="term" value="C:plasma membrane"/>
    <property type="evidence" value="ECO:0007669"/>
    <property type="project" value="UniProtKB-SubCell"/>
</dbReference>
<accession>A0A6H5I0J6</accession>
<dbReference type="InterPro" id="IPR002159">
    <property type="entry name" value="CD36_fam"/>
</dbReference>
<evidence type="ECO:0000256" key="2">
    <source>
        <dbReference type="ARBA" id="ARBA00010532"/>
    </source>
</evidence>
<keyword evidence="7" id="KW-0325">Glycoprotein</keyword>
<evidence type="ECO:0000256" key="5">
    <source>
        <dbReference type="ARBA" id="ARBA00022989"/>
    </source>
</evidence>